<evidence type="ECO:0000313" key="1">
    <source>
        <dbReference type="EMBL" id="TLM76971.1"/>
    </source>
</evidence>
<dbReference type="Pfam" id="PF04325">
    <property type="entry name" value="DUF465"/>
    <property type="match status" value="1"/>
</dbReference>
<dbReference type="EMBL" id="VANI01000011">
    <property type="protein sequence ID" value="TLM76971.1"/>
    <property type="molecule type" value="Genomic_DNA"/>
</dbReference>
<sequence>MAIPSRTLETEFPDLADSIRHLIQDSIQFKNNRDVYHRLDKAIRGLEERGVATDDEHFRELKTQRARLKDQLYRQAKNHRH</sequence>
<dbReference type="Proteomes" id="UP000306791">
    <property type="component" value="Unassembled WGS sequence"/>
</dbReference>
<proteinExistence type="predicted"/>
<evidence type="ECO:0000313" key="2">
    <source>
        <dbReference type="Proteomes" id="UP000306791"/>
    </source>
</evidence>
<dbReference type="Gene3D" id="6.10.280.50">
    <property type="match status" value="1"/>
</dbReference>
<organism evidence="1 2">
    <name type="scientific">Microbulbifer harenosus</name>
    <dbReference type="NCBI Taxonomy" id="2576840"/>
    <lineage>
        <taxon>Bacteria</taxon>
        <taxon>Pseudomonadati</taxon>
        <taxon>Pseudomonadota</taxon>
        <taxon>Gammaproteobacteria</taxon>
        <taxon>Cellvibrionales</taxon>
        <taxon>Microbulbiferaceae</taxon>
        <taxon>Microbulbifer</taxon>
    </lineage>
</organism>
<comment type="caution">
    <text evidence="1">The sequence shown here is derived from an EMBL/GenBank/DDBJ whole genome shotgun (WGS) entry which is preliminary data.</text>
</comment>
<gene>
    <name evidence="1" type="ORF">FDY93_11450</name>
</gene>
<name>A0ABY2UGS2_9GAMM</name>
<keyword evidence="2" id="KW-1185">Reference proteome</keyword>
<reference evidence="1 2" key="1">
    <citation type="submission" date="2019-05" db="EMBL/GenBank/DDBJ databases">
        <title>Microbulbifer harenosus sp. nov., an alginate-degrading bacterium isolated from coastal sand.</title>
        <authorList>
            <person name="Huang H."/>
            <person name="Mo K."/>
            <person name="Bao S."/>
        </authorList>
    </citation>
    <scope>NUCLEOTIDE SEQUENCE [LARGE SCALE GENOMIC DNA]</scope>
    <source>
        <strain evidence="1 2">HB161719</strain>
    </source>
</reference>
<accession>A0ABY2UGS2</accession>
<dbReference type="InterPro" id="IPR007420">
    <property type="entry name" value="DUF465"/>
</dbReference>
<dbReference type="InterPro" id="IPR038444">
    <property type="entry name" value="DUF465_sf"/>
</dbReference>
<dbReference type="RefSeq" id="WP_138235879.1">
    <property type="nucleotide sequence ID" value="NZ_CP185860.1"/>
</dbReference>
<protein>
    <submittedName>
        <fullName evidence="1">DUF465 domain-containing protein</fullName>
    </submittedName>
</protein>